<protein>
    <recommendedName>
        <fullName evidence="3">Conjugal transfer protein TraH</fullName>
    </recommendedName>
</protein>
<sequence>MVQLLRAVAANAKGYAFQLALDNVFPDGAKWIESFQKKIQELNQHLGNSCQLAQGFVNDLTSGMDLKNKTDASLMGSANGLFEDFFSTKQETGGKTPIKEIRDQSPEVYKRMTGNILWKTMKQNYASSWFTYGDTELLETIMSMTGSIVVGDMVNDKTGTSSGEENTNPIITLPGGLITLKDLIQGGNLEIYTCNGDDQCYSPTTKRVTIKGMRTKIVDLLHGGGTTPGVIYKYATNSGVLSETEKAFTTSMPSGMGAIIRNLSIVSYDSAVLFANDSADAISLVMMKKVVDDFFRVALAVISSSDSANKKQLLDEINISKSKFDSDYSALRGEYGDLSKIIDRYRSILEISRKQKYALSTLTSAPKP</sequence>
<dbReference type="AlphaFoldDB" id="A0A096FMB6"/>
<gene>
    <name evidence="1" type="ORF">P353_08605</name>
</gene>
<accession>A0A096FMB6</accession>
<dbReference type="InterPro" id="IPR010927">
    <property type="entry name" value="T4SS_TraH"/>
</dbReference>
<name>A0A096FMB6_COMTE</name>
<proteinExistence type="predicted"/>
<reference evidence="1 2" key="1">
    <citation type="submission" date="2013-09" db="EMBL/GenBank/DDBJ databases">
        <title>High correlation between genotypes and phenotypes of environmental bacteria Comamonas testosteroni strains.</title>
        <authorList>
            <person name="Liu L."/>
            <person name="Zhu W."/>
            <person name="Xia X."/>
            <person name="Xu B."/>
            <person name="Luo M."/>
            <person name="Wang G."/>
        </authorList>
    </citation>
    <scope>NUCLEOTIDE SEQUENCE [LARGE SCALE GENOMIC DNA]</scope>
    <source>
        <strain evidence="1 2">JL40</strain>
    </source>
</reference>
<evidence type="ECO:0000313" key="2">
    <source>
        <dbReference type="Proteomes" id="UP000029553"/>
    </source>
</evidence>
<organism evidence="1 2">
    <name type="scientific">Comamonas testosteroni</name>
    <name type="common">Pseudomonas testosteroni</name>
    <dbReference type="NCBI Taxonomy" id="285"/>
    <lineage>
        <taxon>Bacteria</taxon>
        <taxon>Pseudomonadati</taxon>
        <taxon>Pseudomonadota</taxon>
        <taxon>Betaproteobacteria</taxon>
        <taxon>Burkholderiales</taxon>
        <taxon>Comamonadaceae</taxon>
        <taxon>Comamonas</taxon>
    </lineage>
</organism>
<dbReference type="EMBL" id="AWOR01000037">
    <property type="protein sequence ID" value="KGH30913.1"/>
    <property type="molecule type" value="Genomic_DNA"/>
</dbReference>
<dbReference type="Pfam" id="PF06122">
    <property type="entry name" value="TraH"/>
    <property type="match status" value="1"/>
</dbReference>
<evidence type="ECO:0000313" key="1">
    <source>
        <dbReference type="EMBL" id="KGH30913.1"/>
    </source>
</evidence>
<comment type="caution">
    <text evidence="1">The sequence shown here is derived from an EMBL/GenBank/DDBJ whole genome shotgun (WGS) entry which is preliminary data.</text>
</comment>
<evidence type="ECO:0008006" key="3">
    <source>
        <dbReference type="Google" id="ProtNLM"/>
    </source>
</evidence>
<dbReference type="Proteomes" id="UP000029553">
    <property type="component" value="Unassembled WGS sequence"/>
</dbReference>